<dbReference type="SUPFAM" id="SSF81891">
    <property type="entry name" value="Poly A polymerase C-terminal region-like"/>
    <property type="match status" value="1"/>
</dbReference>
<dbReference type="PANTHER" id="PTHR46173">
    <property type="entry name" value="CCA TRNA NUCLEOTIDYLTRANSFERASE 1, MITOCHONDRIAL"/>
    <property type="match status" value="1"/>
</dbReference>
<dbReference type="InterPro" id="IPR032828">
    <property type="entry name" value="PolyA_RNA-bd"/>
</dbReference>
<dbReference type="GO" id="GO:0000166">
    <property type="term" value="F:nucleotide binding"/>
    <property type="evidence" value="ECO:0007669"/>
    <property type="project" value="UniProtKB-KW"/>
</dbReference>
<evidence type="ECO:0000256" key="5">
    <source>
        <dbReference type="ARBA" id="ARBA00022723"/>
    </source>
</evidence>
<evidence type="ECO:0000313" key="14">
    <source>
        <dbReference type="Proteomes" id="UP000515913"/>
    </source>
</evidence>
<dbReference type="InterPro" id="IPR043519">
    <property type="entry name" value="NT_sf"/>
</dbReference>
<dbReference type="InterPro" id="IPR002646">
    <property type="entry name" value="PolA_pol_head_dom"/>
</dbReference>
<protein>
    <submittedName>
        <fullName evidence="13">CCA tRNA nucleotidyltransferase</fullName>
    </submittedName>
</protein>
<evidence type="ECO:0000256" key="3">
    <source>
        <dbReference type="ARBA" id="ARBA00022694"/>
    </source>
</evidence>
<dbReference type="GO" id="GO:0000049">
    <property type="term" value="F:tRNA binding"/>
    <property type="evidence" value="ECO:0007669"/>
    <property type="project" value="TreeGrafter"/>
</dbReference>
<dbReference type="SUPFAM" id="SSF81301">
    <property type="entry name" value="Nucleotidyltransferase"/>
    <property type="match status" value="1"/>
</dbReference>
<proteinExistence type="inferred from homology"/>
<dbReference type="GO" id="GO:0008033">
    <property type="term" value="P:tRNA processing"/>
    <property type="evidence" value="ECO:0007669"/>
    <property type="project" value="UniProtKB-KW"/>
</dbReference>
<dbReference type="GO" id="GO:0046872">
    <property type="term" value="F:metal ion binding"/>
    <property type="evidence" value="ECO:0007669"/>
    <property type="project" value="UniProtKB-KW"/>
</dbReference>
<feature type="domain" description="Poly A polymerase head" evidence="10">
    <location>
        <begin position="21"/>
        <end position="122"/>
    </location>
</feature>
<keyword evidence="14" id="KW-1185">Reference proteome</keyword>
<keyword evidence="2 9" id="KW-0808">Transferase</keyword>
<feature type="domain" description="CCA-adding enzyme C-terminal" evidence="12">
    <location>
        <begin position="297"/>
        <end position="432"/>
    </location>
</feature>
<evidence type="ECO:0000259" key="12">
    <source>
        <dbReference type="Pfam" id="PF13735"/>
    </source>
</evidence>
<evidence type="ECO:0000256" key="6">
    <source>
        <dbReference type="ARBA" id="ARBA00022741"/>
    </source>
</evidence>
<keyword evidence="5" id="KW-0479">Metal-binding</keyword>
<evidence type="ECO:0000256" key="7">
    <source>
        <dbReference type="ARBA" id="ARBA00022842"/>
    </source>
</evidence>
<dbReference type="Gene3D" id="3.30.460.10">
    <property type="entry name" value="Beta Polymerase, domain 2"/>
    <property type="match status" value="1"/>
</dbReference>
<accession>A0A7G9GZH0</accession>
<dbReference type="PANTHER" id="PTHR46173:SF1">
    <property type="entry name" value="CCA TRNA NUCLEOTIDYLTRANSFERASE 1, MITOCHONDRIAL"/>
    <property type="match status" value="1"/>
</dbReference>
<reference evidence="13 14" key="1">
    <citation type="submission" date="2020-08" db="EMBL/GenBank/DDBJ databases">
        <authorList>
            <person name="Liu C."/>
            <person name="Sun Q."/>
        </authorList>
    </citation>
    <scope>NUCLEOTIDE SEQUENCE [LARGE SCALE GENOMIC DNA]</scope>
    <source>
        <strain evidence="13 14">NSJ-57</strain>
    </source>
</reference>
<evidence type="ECO:0000313" key="13">
    <source>
        <dbReference type="EMBL" id="QNM16202.1"/>
    </source>
</evidence>
<comment type="cofactor">
    <cofactor evidence="1">
        <name>Mg(2+)</name>
        <dbReference type="ChEBI" id="CHEBI:18420"/>
    </cofactor>
</comment>
<dbReference type="Pfam" id="PF13735">
    <property type="entry name" value="tRNA_NucTran2_2"/>
    <property type="match status" value="1"/>
</dbReference>
<keyword evidence="3" id="KW-0819">tRNA processing</keyword>
<dbReference type="KEGG" id="fho:H9Q81_03435"/>
<evidence type="ECO:0000259" key="11">
    <source>
        <dbReference type="Pfam" id="PF12627"/>
    </source>
</evidence>
<comment type="similarity">
    <text evidence="9">Belongs to the tRNA nucleotidyltransferase/poly(A) polymerase family.</text>
</comment>
<keyword evidence="4" id="KW-0548">Nucleotidyltransferase</keyword>
<evidence type="ECO:0000256" key="1">
    <source>
        <dbReference type="ARBA" id="ARBA00001946"/>
    </source>
</evidence>
<keyword evidence="7" id="KW-0460">Magnesium</keyword>
<feature type="domain" description="tRNA nucleotidyltransferase/poly(A) polymerase RNA and SrmB- binding" evidence="11">
    <location>
        <begin position="175"/>
        <end position="226"/>
    </location>
</feature>
<keyword evidence="8 9" id="KW-0694">RNA-binding</keyword>
<evidence type="ECO:0000259" key="10">
    <source>
        <dbReference type="Pfam" id="PF01743"/>
    </source>
</evidence>
<dbReference type="Proteomes" id="UP000515913">
    <property type="component" value="Chromosome"/>
</dbReference>
<sequence length="441" mass="52075">MDLTDDIHFILSMLKENGQGYIVGGYIRDKLLGLEPIDCDFVTDISYDKLHSIFSNFCPKEIGKKFGVMQILLNGKSYEIAKMRQDIGMPEDRKEQNIKFTTDIYEDLKRRDFTINAIAYDGDKYFYHEISKIDLSNKVLRFIGNENDRIKEDPLRILRAFRFLGSKNLKIGFSLKNIKANLNLLDKISIERIREEFNKFVLEKNLIVFRLMSKIGVISKIIPEWEYTIGFDQQSKGHNLTVDEHIIKAMECVQEDLITRLALFFHDIGKPQSFSIDTNGKSHFYNHEIVSRDLSYKIMNRMKYDKKTIHRVCNLVYTHFFYRSQVNMYFVKKLLNTLGEEDIFRFYKIVEADKIAHKPPYDFTSIDKMKIFHYKIIKENIPYKKKDLNINGDDLKNIFNIQGKYIGEILDILYDFILNCPEQNKKEILLKEAHKILEHNS</sequence>
<dbReference type="AlphaFoldDB" id="A0A7G9GZH0"/>
<evidence type="ECO:0000256" key="8">
    <source>
        <dbReference type="ARBA" id="ARBA00022884"/>
    </source>
</evidence>
<dbReference type="Gene3D" id="1.10.3090.10">
    <property type="entry name" value="cca-adding enzyme, domain 2"/>
    <property type="match status" value="1"/>
</dbReference>
<name>A0A7G9GZH0_9FUSO</name>
<organism evidence="13 14">
    <name type="scientific">Fusobacterium hominis</name>
    <dbReference type="NCBI Taxonomy" id="2764326"/>
    <lineage>
        <taxon>Bacteria</taxon>
        <taxon>Fusobacteriati</taxon>
        <taxon>Fusobacteriota</taxon>
        <taxon>Fusobacteriia</taxon>
        <taxon>Fusobacteriales</taxon>
        <taxon>Fusobacteriaceae</taxon>
        <taxon>Fusobacterium</taxon>
    </lineage>
</organism>
<evidence type="ECO:0000256" key="2">
    <source>
        <dbReference type="ARBA" id="ARBA00022679"/>
    </source>
</evidence>
<dbReference type="EMBL" id="CP060637">
    <property type="protein sequence ID" value="QNM16202.1"/>
    <property type="molecule type" value="Genomic_DNA"/>
</dbReference>
<gene>
    <name evidence="13" type="ORF">H9Q81_03435</name>
</gene>
<dbReference type="GO" id="GO:0016779">
    <property type="term" value="F:nucleotidyltransferase activity"/>
    <property type="evidence" value="ECO:0007669"/>
    <property type="project" value="UniProtKB-KW"/>
</dbReference>
<evidence type="ECO:0000256" key="4">
    <source>
        <dbReference type="ARBA" id="ARBA00022695"/>
    </source>
</evidence>
<keyword evidence="6" id="KW-0547">Nucleotide-binding</keyword>
<evidence type="ECO:0000256" key="9">
    <source>
        <dbReference type="RuleBase" id="RU003953"/>
    </source>
</evidence>
<dbReference type="Pfam" id="PF12627">
    <property type="entry name" value="PolyA_pol_RNAbd"/>
    <property type="match status" value="1"/>
</dbReference>
<dbReference type="InterPro" id="IPR032810">
    <property type="entry name" value="CCA-adding_enz_C"/>
</dbReference>
<dbReference type="InterPro" id="IPR050264">
    <property type="entry name" value="Bact_CCA-adding_enz_type3_sf"/>
</dbReference>
<dbReference type="Pfam" id="PF01743">
    <property type="entry name" value="PolyA_pol"/>
    <property type="match status" value="1"/>
</dbReference>
<dbReference type="Gene3D" id="1.10.246.80">
    <property type="match status" value="1"/>
</dbReference>